<keyword evidence="2" id="KW-1133">Transmembrane helix</keyword>
<feature type="domain" description="Arrestin-like N-terminal" evidence="3">
    <location>
        <begin position="7"/>
        <end position="58"/>
    </location>
</feature>
<dbReference type="InterPro" id="IPR014756">
    <property type="entry name" value="Ig_E-set"/>
</dbReference>
<keyword evidence="5" id="KW-1185">Reference proteome</keyword>
<dbReference type="EMBL" id="JOJR01000264">
    <property type="protein sequence ID" value="RCN40821.1"/>
    <property type="molecule type" value="Genomic_DNA"/>
</dbReference>
<evidence type="ECO:0000256" key="1">
    <source>
        <dbReference type="ARBA" id="ARBA00005298"/>
    </source>
</evidence>
<keyword evidence="2" id="KW-0812">Transmembrane</keyword>
<evidence type="ECO:0000313" key="5">
    <source>
        <dbReference type="Proteomes" id="UP000252519"/>
    </source>
</evidence>
<evidence type="ECO:0000259" key="3">
    <source>
        <dbReference type="Pfam" id="PF00339"/>
    </source>
</evidence>
<dbReference type="Gene3D" id="2.60.40.640">
    <property type="match status" value="1"/>
</dbReference>
<dbReference type="OrthoDB" id="2333384at2759"/>
<dbReference type="AlphaFoldDB" id="A0A368G8T7"/>
<dbReference type="InterPro" id="IPR011021">
    <property type="entry name" value="Arrestin-like_N"/>
</dbReference>
<organism evidence="4 5">
    <name type="scientific">Ancylostoma caninum</name>
    <name type="common">Dog hookworm</name>
    <dbReference type="NCBI Taxonomy" id="29170"/>
    <lineage>
        <taxon>Eukaryota</taxon>
        <taxon>Metazoa</taxon>
        <taxon>Ecdysozoa</taxon>
        <taxon>Nematoda</taxon>
        <taxon>Chromadorea</taxon>
        <taxon>Rhabditida</taxon>
        <taxon>Rhabditina</taxon>
        <taxon>Rhabditomorpha</taxon>
        <taxon>Strongyloidea</taxon>
        <taxon>Ancylostomatidae</taxon>
        <taxon>Ancylostomatinae</taxon>
        <taxon>Ancylostoma</taxon>
    </lineage>
</organism>
<evidence type="ECO:0000256" key="2">
    <source>
        <dbReference type="SAM" id="Phobius"/>
    </source>
</evidence>
<dbReference type="SUPFAM" id="SSF81296">
    <property type="entry name" value="E set domains"/>
    <property type="match status" value="1"/>
</dbReference>
<dbReference type="STRING" id="29170.A0A368G8T7"/>
<name>A0A368G8T7_ANCCA</name>
<comment type="caution">
    <text evidence="4">The sequence shown here is derived from an EMBL/GenBank/DDBJ whole genome shotgun (WGS) entry which is preliminary data.</text>
</comment>
<dbReference type="InterPro" id="IPR014752">
    <property type="entry name" value="Arrestin-like_C"/>
</dbReference>
<comment type="similarity">
    <text evidence="1">Belongs to the arrestin family.</text>
</comment>
<feature type="transmembrane region" description="Helical" evidence="2">
    <location>
        <begin position="58"/>
        <end position="82"/>
    </location>
</feature>
<gene>
    <name evidence="4" type="ORF">ANCCAN_13232</name>
</gene>
<dbReference type="Proteomes" id="UP000252519">
    <property type="component" value="Unassembled WGS sequence"/>
</dbReference>
<protein>
    <submittedName>
        <fullName evidence="4">Arrestin domain protein</fullName>
    </submittedName>
</protein>
<accession>A0A368G8T7</accession>
<reference evidence="4 5" key="1">
    <citation type="submission" date="2014-10" db="EMBL/GenBank/DDBJ databases">
        <title>Draft genome of the hookworm Ancylostoma caninum.</title>
        <authorList>
            <person name="Mitreva M."/>
        </authorList>
    </citation>
    <scope>NUCLEOTIDE SEQUENCE [LARGE SCALE GENOMIC DNA]</scope>
    <source>
        <strain evidence="4 5">Baltimore</strain>
    </source>
</reference>
<proteinExistence type="inferred from homology"/>
<keyword evidence="2" id="KW-0472">Membrane</keyword>
<sequence>MGKLDRFDIVLNNPEEAYFAGQEISGKVVIEVKEPKKVNEILLELKGRARTYWTKHSGLIHTFLFSFGPILLAHSSLSNWIFRFFRSSDF</sequence>
<dbReference type="Pfam" id="PF00339">
    <property type="entry name" value="Arrestin_N"/>
    <property type="match status" value="1"/>
</dbReference>
<evidence type="ECO:0000313" key="4">
    <source>
        <dbReference type="EMBL" id="RCN40821.1"/>
    </source>
</evidence>